<feature type="repeat" description="WD" evidence="3">
    <location>
        <begin position="232"/>
        <end position="268"/>
    </location>
</feature>
<accession>A0A8J3S0S8</accession>
<dbReference type="SMART" id="SM00320">
    <property type="entry name" value="WD40"/>
    <property type="match status" value="3"/>
</dbReference>
<evidence type="ECO:0000256" key="2">
    <source>
        <dbReference type="ARBA" id="ARBA00022737"/>
    </source>
</evidence>
<dbReference type="AlphaFoldDB" id="A0A8J3S0S8"/>
<dbReference type="PANTHER" id="PTHR19848:SF8">
    <property type="entry name" value="F-BOX AND WD REPEAT DOMAIN CONTAINING 7"/>
    <property type="match status" value="1"/>
</dbReference>
<organism evidence="4 5">
    <name type="scientific">Planobispora longispora</name>
    <dbReference type="NCBI Taxonomy" id="28887"/>
    <lineage>
        <taxon>Bacteria</taxon>
        <taxon>Bacillati</taxon>
        <taxon>Actinomycetota</taxon>
        <taxon>Actinomycetes</taxon>
        <taxon>Streptosporangiales</taxon>
        <taxon>Streptosporangiaceae</taxon>
        <taxon>Planobispora</taxon>
    </lineage>
</organism>
<keyword evidence="2" id="KW-0677">Repeat</keyword>
<dbReference type="InterPro" id="IPR019775">
    <property type="entry name" value="WD40_repeat_CS"/>
</dbReference>
<dbReference type="Proteomes" id="UP000616724">
    <property type="component" value="Unassembled WGS sequence"/>
</dbReference>
<evidence type="ECO:0000313" key="5">
    <source>
        <dbReference type="Proteomes" id="UP000616724"/>
    </source>
</evidence>
<protein>
    <recommendedName>
        <fullName evidence="6">WD40 repeat domain-containing protein</fullName>
    </recommendedName>
</protein>
<sequence>MTNSKLPAVSALGTASLQGCPIAVAGYTDGALRWWDLDTGRPRGPRMAGHSHWVREVVATELDGRPVIVSAGGQTVRVWDLETGTLIGEPVSGHQARLITVTDLGEGPMVLLLSDAGPFGRLSGWDLATGELELGPLSDWAQTAAIFEHDEEIYAVIEGDDGDRMVLRVWNLDTGDPVGPPLAGGEVAGIVKRAPVSLTELGGRMVLVSGAGAEGAVRIWDVTVGTLVHDPFTGHTDQVTAVVVVKLQDGRSAIVSAGHDSTVRVWDLLAGAMVGPPLTGHRGTVMTLATAELDGRVMVVSGGRDGDLRVWDPSAGTLHAVTQEGPTGK</sequence>
<comment type="caution">
    <text evidence="4">The sequence shown here is derived from an EMBL/GenBank/DDBJ whole genome shotgun (WGS) entry which is preliminary data.</text>
</comment>
<dbReference type="InterPro" id="IPR020472">
    <property type="entry name" value="WD40_PAC1"/>
</dbReference>
<name>A0A8J3S0S8_9ACTN</name>
<evidence type="ECO:0000313" key="4">
    <source>
        <dbReference type="EMBL" id="GIH81568.1"/>
    </source>
</evidence>
<feature type="repeat" description="WD" evidence="3">
    <location>
        <begin position="278"/>
        <end position="312"/>
    </location>
</feature>
<dbReference type="Gene3D" id="2.130.10.10">
    <property type="entry name" value="YVTN repeat-like/Quinoprotein amine dehydrogenase"/>
    <property type="match status" value="2"/>
</dbReference>
<dbReference type="EMBL" id="BOOH01000085">
    <property type="protein sequence ID" value="GIH81568.1"/>
    <property type="molecule type" value="Genomic_DNA"/>
</dbReference>
<dbReference type="RefSeq" id="WP_203895961.1">
    <property type="nucleotide sequence ID" value="NZ_BOOH01000085.1"/>
</dbReference>
<dbReference type="Pfam" id="PF00400">
    <property type="entry name" value="WD40"/>
    <property type="match status" value="2"/>
</dbReference>
<dbReference type="PROSITE" id="PS00678">
    <property type="entry name" value="WD_REPEATS_1"/>
    <property type="match status" value="1"/>
</dbReference>
<dbReference type="PANTHER" id="PTHR19848">
    <property type="entry name" value="WD40 REPEAT PROTEIN"/>
    <property type="match status" value="1"/>
</dbReference>
<dbReference type="PROSITE" id="PS51257">
    <property type="entry name" value="PROKAR_LIPOPROTEIN"/>
    <property type="match status" value="1"/>
</dbReference>
<feature type="repeat" description="WD" evidence="3">
    <location>
        <begin position="47"/>
        <end position="89"/>
    </location>
</feature>
<dbReference type="PROSITE" id="PS50294">
    <property type="entry name" value="WD_REPEATS_REGION"/>
    <property type="match status" value="2"/>
</dbReference>
<dbReference type="PROSITE" id="PS50082">
    <property type="entry name" value="WD_REPEATS_2"/>
    <property type="match status" value="3"/>
</dbReference>
<dbReference type="InterPro" id="IPR015943">
    <property type="entry name" value="WD40/YVTN_repeat-like_dom_sf"/>
</dbReference>
<dbReference type="PRINTS" id="PR00320">
    <property type="entry name" value="GPROTEINBRPT"/>
</dbReference>
<dbReference type="InterPro" id="IPR011047">
    <property type="entry name" value="Quinoprotein_ADH-like_sf"/>
</dbReference>
<dbReference type="InterPro" id="IPR001680">
    <property type="entry name" value="WD40_rpt"/>
</dbReference>
<evidence type="ECO:0000256" key="3">
    <source>
        <dbReference type="PROSITE-ProRule" id="PRU00221"/>
    </source>
</evidence>
<gene>
    <name evidence="4" type="ORF">Plo01_79970</name>
</gene>
<keyword evidence="5" id="KW-1185">Reference proteome</keyword>
<evidence type="ECO:0000256" key="1">
    <source>
        <dbReference type="ARBA" id="ARBA00022574"/>
    </source>
</evidence>
<evidence type="ECO:0008006" key="6">
    <source>
        <dbReference type="Google" id="ProtNLM"/>
    </source>
</evidence>
<reference evidence="4 5" key="1">
    <citation type="submission" date="2021-01" db="EMBL/GenBank/DDBJ databases">
        <title>Whole genome shotgun sequence of Planobispora longispora NBRC 13918.</title>
        <authorList>
            <person name="Komaki H."/>
            <person name="Tamura T."/>
        </authorList>
    </citation>
    <scope>NUCLEOTIDE SEQUENCE [LARGE SCALE GENOMIC DNA]</scope>
    <source>
        <strain evidence="4 5">NBRC 13918</strain>
    </source>
</reference>
<keyword evidence="1 3" id="KW-0853">WD repeat</keyword>
<proteinExistence type="predicted"/>
<dbReference type="SUPFAM" id="SSF50998">
    <property type="entry name" value="Quinoprotein alcohol dehydrogenase-like"/>
    <property type="match status" value="1"/>
</dbReference>